<sequence length="92" mass="9931">MAIQNGGMNSKSQQEATSSGSGRATLVTAETQLSFVSEVGSSSASTLDDGSTTLNDSCNRGYVFHTYDKNDSTGWILFRVQLSIRRLIPMTF</sequence>
<name>A0AAD4ZW50_PRUDU</name>
<comment type="caution">
    <text evidence="2">The sequence shown here is derived from an EMBL/GenBank/DDBJ whole genome shotgun (WGS) entry which is preliminary data.</text>
</comment>
<accession>A0AAD4ZW50</accession>
<evidence type="ECO:0000256" key="1">
    <source>
        <dbReference type="SAM" id="MobiDB-lite"/>
    </source>
</evidence>
<organism evidence="2 3">
    <name type="scientific">Prunus dulcis</name>
    <name type="common">Almond</name>
    <name type="synonym">Amygdalus dulcis</name>
    <dbReference type="NCBI Taxonomy" id="3755"/>
    <lineage>
        <taxon>Eukaryota</taxon>
        <taxon>Viridiplantae</taxon>
        <taxon>Streptophyta</taxon>
        <taxon>Embryophyta</taxon>
        <taxon>Tracheophyta</taxon>
        <taxon>Spermatophyta</taxon>
        <taxon>Magnoliopsida</taxon>
        <taxon>eudicotyledons</taxon>
        <taxon>Gunneridae</taxon>
        <taxon>Pentapetalae</taxon>
        <taxon>rosids</taxon>
        <taxon>fabids</taxon>
        <taxon>Rosales</taxon>
        <taxon>Rosaceae</taxon>
        <taxon>Amygdaloideae</taxon>
        <taxon>Amygdaleae</taxon>
        <taxon>Prunus</taxon>
    </lineage>
</organism>
<dbReference type="AlphaFoldDB" id="A0AAD4ZW50"/>
<keyword evidence="3" id="KW-1185">Reference proteome</keyword>
<proteinExistence type="predicted"/>
<evidence type="ECO:0000313" key="2">
    <source>
        <dbReference type="EMBL" id="KAI5355302.1"/>
    </source>
</evidence>
<dbReference type="Proteomes" id="UP001054821">
    <property type="component" value="Chromosome 1"/>
</dbReference>
<feature type="region of interest" description="Disordered" evidence="1">
    <location>
        <begin position="1"/>
        <end position="23"/>
    </location>
</feature>
<gene>
    <name evidence="2" type="ORF">L3X38_008197</name>
</gene>
<protein>
    <submittedName>
        <fullName evidence="2">Uncharacterized protein</fullName>
    </submittedName>
</protein>
<evidence type="ECO:0000313" key="3">
    <source>
        <dbReference type="Proteomes" id="UP001054821"/>
    </source>
</evidence>
<reference evidence="2 3" key="1">
    <citation type="journal article" date="2022" name="G3 (Bethesda)">
        <title>Whole-genome sequence and methylome profiling of the almond [Prunus dulcis (Mill.) D.A. Webb] cultivar 'Nonpareil'.</title>
        <authorList>
            <person name="D'Amico-Willman K.M."/>
            <person name="Ouma W.Z."/>
            <person name="Meulia T."/>
            <person name="Sideli G.M."/>
            <person name="Gradziel T.M."/>
            <person name="Fresnedo-Ramirez J."/>
        </authorList>
    </citation>
    <scope>NUCLEOTIDE SEQUENCE [LARGE SCALE GENOMIC DNA]</scope>
    <source>
        <strain evidence="2">Clone GOH B32 T37-40</strain>
    </source>
</reference>
<dbReference type="EMBL" id="JAJFAZ020000001">
    <property type="protein sequence ID" value="KAI5355302.1"/>
    <property type="molecule type" value="Genomic_DNA"/>
</dbReference>